<dbReference type="AlphaFoldDB" id="A0ABD5UAW2"/>
<keyword evidence="1 13" id="KW-0963">Cytoplasm</keyword>
<evidence type="ECO:0000256" key="10">
    <source>
        <dbReference type="ARBA" id="ARBA00023268"/>
    </source>
</evidence>
<dbReference type="SUPFAM" id="SSF56112">
    <property type="entry name" value="Protein kinase-like (PK-like)"/>
    <property type="match status" value="1"/>
</dbReference>
<comment type="similarity">
    <text evidence="13">In the C-terminal section; belongs to the protein kinase superfamily. Tyr protein kinase family. BUD32 subfamily.</text>
</comment>
<keyword evidence="7 13" id="KW-0418">Kinase</keyword>
<comment type="similarity">
    <text evidence="13">In the N-terminal section; belongs to the KAE1 / TsaD family.</text>
</comment>
<dbReference type="GO" id="GO:0002949">
    <property type="term" value="P:tRNA threonylcarbamoyladenosine modification"/>
    <property type="evidence" value="ECO:0007669"/>
    <property type="project" value="UniProtKB-UniRule"/>
</dbReference>
<proteinExistence type="inferred from homology"/>
<dbReference type="Proteomes" id="UP001596406">
    <property type="component" value="Unassembled WGS sequence"/>
</dbReference>
<keyword evidence="11 13" id="KW-0012">Acyltransferase</keyword>
<feature type="binding site" evidence="13">
    <location>
        <position position="158"/>
    </location>
    <ligand>
        <name>L-threonylcarbamoyladenylate</name>
        <dbReference type="ChEBI" id="CHEBI:73682"/>
    </ligand>
</feature>
<feature type="active site" description="Proton acceptor; for kinase activity" evidence="13">
    <location>
        <position position="441"/>
    </location>
</feature>
<evidence type="ECO:0000256" key="11">
    <source>
        <dbReference type="ARBA" id="ARBA00023315"/>
    </source>
</evidence>
<evidence type="ECO:0000256" key="9">
    <source>
        <dbReference type="ARBA" id="ARBA00023004"/>
    </source>
</evidence>
<dbReference type="InterPro" id="IPR017861">
    <property type="entry name" value="KAE1/TsaD"/>
</dbReference>
<keyword evidence="4 13" id="KW-0819">tRNA processing</keyword>
<dbReference type="InterPro" id="IPR043129">
    <property type="entry name" value="ATPase_NBD"/>
</dbReference>
<comment type="catalytic activity">
    <reaction evidence="13">
        <text>L-seryl-[protein] + ATP = O-phospho-L-seryl-[protein] + ADP + H(+)</text>
        <dbReference type="Rhea" id="RHEA:17989"/>
        <dbReference type="Rhea" id="RHEA-COMP:9863"/>
        <dbReference type="Rhea" id="RHEA-COMP:11604"/>
        <dbReference type="ChEBI" id="CHEBI:15378"/>
        <dbReference type="ChEBI" id="CHEBI:29999"/>
        <dbReference type="ChEBI" id="CHEBI:30616"/>
        <dbReference type="ChEBI" id="CHEBI:83421"/>
        <dbReference type="ChEBI" id="CHEBI:456216"/>
        <dbReference type="EC" id="2.7.11.1"/>
    </reaction>
</comment>
<evidence type="ECO:0000256" key="8">
    <source>
        <dbReference type="ARBA" id="ARBA00022840"/>
    </source>
</evidence>
<keyword evidence="10 13" id="KW-0511">Multifunctional enzyme</keyword>
<reference evidence="15 16" key="1">
    <citation type="journal article" date="2019" name="Int. J. Syst. Evol. Microbiol.">
        <title>The Global Catalogue of Microorganisms (GCM) 10K type strain sequencing project: providing services to taxonomists for standard genome sequencing and annotation.</title>
        <authorList>
            <consortium name="The Broad Institute Genomics Platform"/>
            <consortium name="The Broad Institute Genome Sequencing Center for Infectious Disease"/>
            <person name="Wu L."/>
            <person name="Ma J."/>
        </authorList>
    </citation>
    <scope>NUCLEOTIDE SEQUENCE [LARGE SCALE GENOMIC DNA]</scope>
    <source>
        <strain evidence="15 16">PSRA2</strain>
    </source>
</reference>
<evidence type="ECO:0000256" key="12">
    <source>
        <dbReference type="ARBA" id="ARBA00048117"/>
    </source>
</evidence>
<dbReference type="NCBIfam" id="TIGR03722">
    <property type="entry name" value="arch_KAE1"/>
    <property type="match status" value="1"/>
</dbReference>
<feature type="binding site" evidence="13">
    <location>
        <position position="282"/>
    </location>
    <ligand>
        <name>Fe cation</name>
        <dbReference type="ChEBI" id="CHEBI:24875"/>
    </ligand>
</feature>
<evidence type="ECO:0000256" key="6">
    <source>
        <dbReference type="ARBA" id="ARBA00022741"/>
    </source>
</evidence>
<feature type="binding site" evidence="13">
    <location>
        <position position="175"/>
    </location>
    <ligand>
        <name>L-threonylcarbamoyladenylate</name>
        <dbReference type="ChEBI" id="CHEBI:73682"/>
    </ligand>
</feature>
<evidence type="ECO:0000256" key="5">
    <source>
        <dbReference type="ARBA" id="ARBA00022723"/>
    </source>
</evidence>
<dbReference type="GO" id="GO:0004712">
    <property type="term" value="F:protein serine/threonine/tyrosine kinase activity"/>
    <property type="evidence" value="ECO:0007669"/>
    <property type="project" value="UniProtKB-UniRule"/>
</dbReference>
<organism evidence="15 16">
    <name type="scientific">Halomarina ordinaria</name>
    <dbReference type="NCBI Taxonomy" id="3033939"/>
    <lineage>
        <taxon>Archaea</taxon>
        <taxon>Methanobacteriati</taxon>
        <taxon>Methanobacteriota</taxon>
        <taxon>Stenosarchaea group</taxon>
        <taxon>Halobacteria</taxon>
        <taxon>Halobacteriales</taxon>
        <taxon>Natronomonadaceae</taxon>
        <taxon>Halomarina</taxon>
    </lineage>
</organism>
<dbReference type="PROSITE" id="PS01016">
    <property type="entry name" value="GLYCOPROTEASE"/>
    <property type="match status" value="1"/>
</dbReference>
<feature type="binding site" evidence="13">
    <location>
        <position position="352"/>
    </location>
    <ligand>
        <name>ATP</name>
        <dbReference type="ChEBI" id="CHEBI:30616"/>
    </ligand>
</feature>
<feature type="binding site" evidence="13">
    <location>
        <position position="105"/>
    </location>
    <ligand>
        <name>Fe cation</name>
        <dbReference type="ChEBI" id="CHEBI:24875"/>
    </ligand>
</feature>
<dbReference type="GO" id="GO:0004674">
    <property type="term" value="F:protein serine/threonine kinase activity"/>
    <property type="evidence" value="ECO:0007669"/>
    <property type="project" value="UniProtKB-KW"/>
</dbReference>
<feature type="binding site" evidence="13">
    <location>
        <position position="109"/>
    </location>
    <ligand>
        <name>Fe cation</name>
        <dbReference type="ChEBI" id="CHEBI:24875"/>
    </ligand>
</feature>
<keyword evidence="16" id="KW-1185">Reference proteome</keyword>
<dbReference type="PANTHER" id="PTHR11735:SF14">
    <property type="entry name" value="TRNA N6-ADENOSINE THREONYLCARBAMOYLTRANSFERASE"/>
    <property type="match status" value="1"/>
</dbReference>
<evidence type="ECO:0000259" key="14">
    <source>
        <dbReference type="Pfam" id="PF00814"/>
    </source>
</evidence>
<dbReference type="Gene3D" id="1.10.510.10">
    <property type="entry name" value="Transferase(Phosphotransferase) domain 1"/>
    <property type="match status" value="1"/>
</dbReference>
<dbReference type="NCBIfam" id="TIGR03724">
    <property type="entry name" value="arch_bud32"/>
    <property type="match status" value="1"/>
</dbReference>
<evidence type="ECO:0000256" key="1">
    <source>
        <dbReference type="ARBA" id="ARBA00022490"/>
    </source>
</evidence>
<evidence type="ECO:0000313" key="16">
    <source>
        <dbReference type="Proteomes" id="UP001596406"/>
    </source>
</evidence>
<keyword evidence="3 13" id="KW-0808">Transferase</keyword>
<dbReference type="Gene3D" id="3.30.200.20">
    <property type="entry name" value="Phosphorylase Kinase, domain 1"/>
    <property type="match status" value="1"/>
</dbReference>
<dbReference type="InterPro" id="IPR022495">
    <property type="entry name" value="Bud32"/>
</dbReference>
<dbReference type="RefSeq" id="WP_304449159.1">
    <property type="nucleotide sequence ID" value="NZ_JARRAH010000001.1"/>
</dbReference>
<dbReference type="PIRSF" id="PIRSF036401">
    <property type="entry name" value="Gcp_STYKS"/>
    <property type="match status" value="1"/>
</dbReference>
<keyword evidence="9 13" id="KW-0408">Iron</keyword>
<evidence type="ECO:0000256" key="4">
    <source>
        <dbReference type="ARBA" id="ARBA00022694"/>
    </source>
</evidence>
<protein>
    <recommendedName>
        <fullName evidence="13">Probable bifunctional tRNA threonylcarbamoyladenosine biosynthesis protein</fullName>
    </recommendedName>
    <domain>
        <recommendedName>
            <fullName evidence="13">tRNA N6-adenosine threonylcarbamoyltransferase</fullName>
            <ecNumber evidence="13">2.3.1.234</ecNumber>
        </recommendedName>
        <alternativeName>
            <fullName evidence="13">tRNA threonylcarbamoyladenosine biosynthesis protein Kae1</fullName>
        </alternativeName>
        <alternativeName>
            <fullName evidence="13">t(6)A37 threonylcarbamoyladenosine biosynthesis protein Kae1</fullName>
        </alternativeName>
    </domain>
    <domain>
        <recommendedName>
            <fullName evidence="13">Serine/threonine-protein kinase Bud32</fullName>
            <ecNumber evidence="13">2.7.11.1</ecNumber>
        </recommendedName>
    </domain>
</protein>
<dbReference type="InterPro" id="IPR000905">
    <property type="entry name" value="Gcp-like_dom"/>
</dbReference>
<keyword evidence="8 13" id="KW-0067">ATP-binding</keyword>
<dbReference type="EC" id="2.7.11.1" evidence="13"/>
<feature type="binding site" evidence="13">
    <location>
        <position position="171"/>
    </location>
    <ligand>
        <name>L-threonylcarbamoyladenylate</name>
        <dbReference type="ChEBI" id="CHEBI:73682"/>
    </ligand>
</feature>
<dbReference type="GO" id="GO:0005524">
    <property type="term" value="F:ATP binding"/>
    <property type="evidence" value="ECO:0007669"/>
    <property type="project" value="UniProtKB-UniRule"/>
</dbReference>
<dbReference type="InterPro" id="IPR011009">
    <property type="entry name" value="Kinase-like_dom_sf"/>
</dbReference>
<feature type="region of interest" description="Kae1" evidence="13">
    <location>
        <begin position="1"/>
        <end position="321"/>
    </location>
</feature>
<dbReference type="EC" id="2.3.1.234" evidence="13"/>
<keyword evidence="2 13" id="KW-0723">Serine/threonine-protein kinase</keyword>
<evidence type="ECO:0000256" key="7">
    <source>
        <dbReference type="ARBA" id="ARBA00022777"/>
    </source>
</evidence>
<feature type="binding site" evidence="13">
    <location>
        <begin position="126"/>
        <end position="130"/>
    </location>
    <ligand>
        <name>L-threonylcarbamoyladenylate</name>
        <dbReference type="ChEBI" id="CHEBI:73682"/>
    </ligand>
</feature>
<gene>
    <name evidence="15" type="ORF">ACFQHK_13350</name>
</gene>
<dbReference type="GO" id="GO:0061711">
    <property type="term" value="F:tRNA N(6)-L-threonylcarbamoyladenine synthase activity"/>
    <property type="evidence" value="ECO:0007669"/>
    <property type="project" value="UniProtKB-EC"/>
</dbReference>
<evidence type="ECO:0000256" key="2">
    <source>
        <dbReference type="ARBA" id="ARBA00022527"/>
    </source>
</evidence>
<dbReference type="InterPro" id="IPR017860">
    <property type="entry name" value="Peptidase_M22_CS"/>
</dbReference>
<sequence length="523" mass="56513">MRVLGIEGTAWAASAAVYDTETDETTIFTDAYQPESGGIHPREAAEHMRSAIPAVVWRARDHAGDDVDAVAFSRGPGLGPCLRIVGTAARAVAGGLGVPLVGVNHMLAHLEIGRHRSGFDSPVCLNASGANAHLLGFHGGRYRVLGETMDTGVGNAIDKFTRHVGWSHPGGPKVEARAKDGEYVDLPYVVKGMDFSFSGIMSAAKEAVDDGERVEDVCFSLQEHVFAMLCEVSERALSLTGNDELVLGGGVGQNARLRAMLGEMCAQRGARFHAPEPRFLRDNAGMIAVLGAKMADAGDTVAIEDSRVRPDFRPDDVPVTWRAGEDVARGGDDAGTQRGAEATVSLDDRVAKAREPKGYRHPALDARLRRERTRGEARLLRDARRLGVPTPVLSDVDPREATLTMERVGDCDLRERLTEEGVRSVGRHLATLHGAGIVHGDPTTRNVRVGRRTWLIDFGLGYHSRHVEDYAMDLHVFEGSLGGTADDPVPLIAAFEDAYADAGDPAVVEQLREVERRGRYRSE</sequence>
<dbReference type="PANTHER" id="PTHR11735">
    <property type="entry name" value="TRNA N6-ADENOSINE THREONYLCARBAMOYLTRANSFERASE"/>
    <property type="match status" value="1"/>
</dbReference>
<feature type="domain" description="Gcp-like" evidence="14">
    <location>
        <begin position="29"/>
        <end position="288"/>
    </location>
</feature>
<dbReference type="InterPro" id="IPR009220">
    <property type="entry name" value="tRNA_threonyl_synthase/kinase"/>
</dbReference>
<dbReference type="NCBIfam" id="TIGR00329">
    <property type="entry name" value="gcp_kae1"/>
    <property type="match status" value="1"/>
</dbReference>
<dbReference type="Gene3D" id="3.30.420.40">
    <property type="match status" value="2"/>
</dbReference>
<comment type="caution">
    <text evidence="13">Lacks conserved residue(s) required for the propagation of feature annotation.</text>
</comment>
<keyword evidence="5 13" id="KW-0479">Metal-binding</keyword>
<dbReference type="GO" id="GO:0005737">
    <property type="term" value="C:cytoplasm"/>
    <property type="evidence" value="ECO:0007669"/>
    <property type="project" value="UniProtKB-SubCell"/>
</dbReference>
<dbReference type="PRINTS" id="PR00789">
    <property type="entry name" value="OSIALOPTASE"/>
</dbReference>
<comment type="cofactor">
    <cofactor evidence="13">
        <name>Fe(2+)</name>
        <dbReference type="ChEBI" id="CHEBI:29033"/>
    </cofactor>
    <text evidence="13">Binds 1 Fe(2+) ion per subunit.</text>
</comment>
<dbReference type="EMBL" id="JBHSXM010000001">
    <property type="protein sequence ID" value="MFC6837494.1"/>
    <property type="molecule type" value="Genomic_DNA"/>
</dbReference>
<dbReference type="SUPFAM" id="SSF53067">
    <property type="entry name" value="Actin-like ATPase domain"/>
    <property type="match status" value="1"/>
</dbReference>
<dbReference type="NCBIfam" id="NF007174">
    <property type="entry name" value="PRK09605.1"/>
    <property type="match status" value="1"/>
</dbReference>
<evidence type="ECO:0000313" key="15">
    <source>
        <dbReference type="EMBL" id="MFC6837494.1"/>
    </source>
</evidence>
<comment type="subunit">
    <text evidence="13">Component of the KEOPS complex that consists of Kae1, Bud32, Cgi121 and Pcc1; the whole complex dimerizes.</text>
</comment>
<dbReference type="InterPro" id="IPR034680">
    <property type="entry name" value="Kae1_archaea_euk"/>
</dbReference>
<dbReference type="Pfam" id="PF00814">
    <property type="entry name" value="TsaD"/>
    <property type="match status" value="1"/>
</dbReference>
<dbReference type="HAMAP" id="MF_01447">
    <property type="entry name" value="Kae1_Bud32_arch"/>
    <property type="match status" value="1"/>
</dbReference>
<evidence type="ECO:0000256" key="3">
    <source>
        <dbReference type="ARBA" id="ARBA00022679"/>
    </source>
</evidence>
<feature type="binding site" evidence="13">
    <location>
        <position position="254"/>
    </location>
    <ligand>
        <name>L-threonylcarbamoyladenylate</name>
        <dbReference type="ChEBI" id="CHEBI:73682"/>
    </ligand>
</feature>
<accession>A0ABD5UAW2</accession>
<dbReference type="HAMAP" id="MF_01446">
    <property type="entry name" value="Kae1"/>
    <property type="match status" value="1"/>
</dbReference>
<comment type="function">
    <text evidence="13">Required for the formation of a threonylcarbamoyl group on adenosine at position 37 (t(6)A37) in tRNAs that read codons beginning with adenine. Is a component of the KEOPS complex that is probably involved in the transfer of the threonylcarbamoyl moiety of threonylcarbamoyl-AMP (TC-AMP) to the N6 group of A37. The Kae1 domain likely plays a direct catalytic role in this reaction. The Bud32 domain probably displays kinase activity that regulates Kae1 function.</text>
</comment>
<comment type="caution">
    <text evidence="15">The sequence shown here is derived from an EMBL/GenBank/DDBJ whole genome shotgun (WGS) entry which is preliminary data.</text>
</comment>
<keyword evidence="6 13" id="KW-0547">Nucleotide-binding</keyword>
<feature type="binding site" evidence="13">
    <location>
        <begin position="336"/>
        <end position="344"/>
    </location>
    <ligand>
        <name>ATP</name>
        <dbReference type="ChEBI" id="CHEBI:30616"/>
    </ligand>
</feature>
<name>A0ABD5UAW2_9EURY</name>
<dbReference type="GO" id="GO:0005506">
    <property type="term" value="F:iron ion binding"/>
    <property type="evidence" value="ECO:0007669"/>
    <property type="project" value="UniProtKB-UniRule"/>
</dbReference>
<comment type="catalytic activity">
    <reaction evidence="13">
        <text>L-threonyl-[protein] + ATP = O-phospho-L-threonyl-[protein] + ADP + H(+)</text>
        <dbReference type="Rhea" id="RHEA:46608"/>
        <dbReference type="Rhea" id="RHEA-COMP:11060"/>
        <dbReference type="Rhea" id="RHEA-COMP:11605"/>
        <dbReference type="ChEBI" id="CHEBI:15378"/>
        <dbReference type="ChEBI" id="CHEBI:30013"/>
        <dbReference type="ChEBI" id="CHEBI:30616"/>
        <dbReference type="ChEBI" id="CHEBI:61977"/>
        <dbReference type="ChEBI" id="CHEBI:456216"/>
        <dbReference type="EC" id="2.7.11.1"/>
    </reaction>
</comment>
<comment type="catalytic activity">
    <reaction evidence="12 13">
        <text>L-threonylcarbamoyladenylate + adenosine(37) in tRNA = N(6)-L-threonylcarbamoyladenosine(37) in tRNA + AMP + H(+)</text>
        <dbReference type="Rhea" id="RHEA:37059"/>
        <dbReference type="Rhea" id="RHEA-COMP:10162"/>
        <dbReference type="Rhea" id="RHEA-COMP:10163"/>
        <dbReference type="ChEBI" id="CHEBI:15378"/>
        <dbReference type="ChEBI" id="CHEBI:73682"/>
        <dbReference type="ChEBI" id="CHEBI:74411"/>
        <dbReference type="ChEBI" id="CHEBI:74418"/>
        <dbReference type="ChEBI" id="CHEBI:456215"/>
        <dbReference type="EC" id="2.3.1.234"/>
    </reaction>
</comment>
<evidence type="ECO:0000256" key="13">
    <source>
        <dbReference type="HAMAP-Rule" id="MF_01447"/>
    </source>
</evidence>
<comment type="subcellular location">
    <subcellularLocation>
        <location evidence="13">Cytoplasm</location>
    </subcellularLocation>
</comment>